<protein>
    <submittedName>
        <fullName evidence="1">Uncharacterized protein</fullName>
    </submittedName>
</protein>
<name>A0A0E9WIU8_ANGAN</name>
<dbReference type="EMBL" id="GBXM01018315">
    <property type="protein sequence ID" value="JAH90262.1"/>
    <property type="molecule type" value="Transcribed_RNA"/>
</dbReference>
<reference evidence="1" key="1">
    <citation type="submission" date="2014-11" db="EMBL/GenBank/DDBJ databases">
        <authorList>
            <person name="Amaro Gonzalez C."/>
        </authorList>
    </citation>
    <scope>NUCLEOTIDE SEQUENCE</scope>
</reference>
<evidence type="ECO:0000313" key="1">
    <source>
        <dbReference type="EMBL" id="JAH90262.1"/>
    </source>
</evidence>
<dbReference type="AlphaFoldDB" id="A0A0E9WIU8"/>
<organism evidence="1">
    <name type="scientific">Anguilla anguilla</name>
    <name type="common">European freshwater eel</name>
    <name type="synonym">Muraena anguilla</name>
    <dbReference type="NCBI Taxonomy" id="7936"/>
    <lineage>
        <taxon>Eukaryota</taxon>
        <taxon>Metazoa</taxon>
        <taxon>Chordata</taxon>
        <taxon>Craniata</taxon>
        <taxon>Vertebrata</taxon>
        <taxon>Euteleostomi</taxon>
        <taxon>Actinopterygii</taxon>
        <taxon>Neopterygii</taxon>
        <taxon>Teleostei</taxon>
        <taxon>Anguilliformes</taxon>
        <taxon>Anguillidae</taxon>
        <taxon>Anguilla</taxon>
    </lineage>
</organism>
<proteinExistence type="predicted"/>
<accession>A0A0E9WIU8</accession>
<sequence length="102" mass="11909">MNKWNRKYTARDLTAMWVLLKSTENMKKGPLLKDHEEGEPLVLFCSHMTCIKWKHSPLNDISRTITTKCNSYLSSAVNTWLNTIMHLNNLFIGFDINHEGRD</sequence>
<reference evidence="1" key="2">
    <citation type="journal article" date="2015" name="Fish Shellfish Immunol.">
        <title>Early steps in the European eel (Anguilla anguilla)-Vibrio vulnificus interaction in the gills: Role of the RtxA13 toxin.</title>
        <authorList>
            <person name="Callol A."/>
            <person name="Pajuelo D."/>
            <person name="Ebbesson L."/>
            <person name="Teles M."/>
            <person name="MacKenzie S."/>
            <person name="Amaro C."/>
        </authorList>
    </citation>
    <scope>NUCLEOTIDE SEQUENCE</scope>
</reference>